<dbReference type="Gene3D" id="3.40.50.300">
    <property type="entry name" value="P-loop containing nucleotide triphosphate hydrolases"/>
    <property type="match status" value="1"/>
</dbReference>
<evidence type="ECO:0000256" key="5">
    <source>
        <dbReference type="ARBA" id="ARBA00022741"/>
    </source>
</evidence>
<accession>A0ABS4KFR5</accession>
<feature type="domain" description="EngC GTPase" evidence="11">
    <location>
        <begin position="76"/>
        <end position="223"/>
    </location>
</feature>
<dbReference type="SUPFAM" id="SSF50249">
    <property type="entry name" value="Nucleic acid-binding proteins"/>
    <property type="match status" value="1"/>
</dbReference>
<dbReference type="InterPro" id="IPR012340">
    <property type="entry name" value="NA-bd_OB-fold"/>
</dbReference>
<dbReference type="Gene3D" id="1.10.40.50">
    <property type="entry name" value="Probable gtpase engc, domain 3"/>
    <property type="match status" value="1"/>
</dbReference>
<keyword evidence="4 10" id="KW-0699">rRNA-binding</keyword>
<dbReference type="PROSITE" id="PS50936">
    <property type="entry name" value="ENGC_GTPASE"/>
    <property type="match status" value="1"/>
</dbReference>
<dbReference type="GO" id="GO:0016787">
    <property type="term" value="F:hydrolase activity"/>
    <property type="evidence" value="ECO:0007669"/>
    <property type="project" value="UniProtKB-KW"/>
</dbReference>
<comment type="subunit">
    <text evidence="10">Monomer. Associates with 30S ribosomal subunit, binds 16S rRNA.</text>
</comment>
<dbReference type="CDD" id="cd01854">
    <property type="entry name" value="YjeQ_EngC"/>
    <property type="match status" value="1"/>
</dbReference>
<keyword evidence="9 10" id="KW-0342">GTP-binding</keyword>
<dbReference type="PANTHER" id="PTHR32120:SF11">
    <property type="entry name" value="SMALL RIBOSOMAL SUBUNIT BIOGENESIS GTPASE RSGA 1, MITOCHONDRIAL-RELATED"/>
    <property type="match status" value="1"/>
</dbReference>
<dbReference type="Gene3D" id="2.40.50.140">
    <property type="entry name" value="Nucleic acid-binding proteins"/>
    <property type="match status" value="1"/>
</dbReference>
<protein>
    <recommendedName>
        <fullName evidence="10">Small ribosomal subunit biogenesis GTPase RsgA</fullName>
        <ecNumber evidence="10">3.6.1.-</ecNumber>
    </recommendedName>
</protein>
<dbReference type="PROSITE" id="PS51721">
    <property type="entry name" value="G_CP"/>
    <property type="match status" value="1"/>
</dbReference>
<evidence type="ECO:0000313" key="14">
    <source>
        <dbReference type="Proteomes" id="UP001314903"/>
    </source>
</evidence>
<feature type="binding site" evidence="10">
    <location>
        <begin position="167"/>
        <end position="175"/>
    </location>
    <ligand>
        <name>GTP</name>
        <dbReference type="ChEBI" id="CHEBI:37565"/>
    </ligand>
</feature>
<evidence type="ECO:0000259" key="11">
    <source>
        <dbReference type="PROSITE" id="PS50936"/>
    </source>
</evidence>
<evidence type="ECO:0000259" key="12">
    <source>
        <dbReference type="PROSITE" id="PS51721"/>
    </source>
</evidence>
<keyword evidence="3 10" id="KW-0479">Metal-binding</keyword>
<dbReference type="PANTHER" id="PTHR32120">
    <property type="entry name" value="SMALL RIBOSOMAL SUBUNIT BIOGENESIS GTPASE RSGA"/>
    <property type="match status" value="1"/>
</dbReference>
<evidence type="ECO:0000256" key="4">
    <source>
        <dbReference type="ARBA" id="ARBA00022730"/>
    </source>
</evidence>
<sequence length="297" mass="33685">MIPGKIIRALSGFYYVKDDKNLKVYECKGRGILRKENITPVVGDNVYISITDEKSQKGMIEEVLERKNFLIRPPISNVTKAVLVFAVKTPDPNFSLIDRFIVLAEREGLEIIICFNKIDLLDEADYRDKMAIYQRAGYKVIPVSSKLGTGIEELKIELKGNVTVVAGPSGAGKSSLINQIDENLKLKTSDISQKSGQGRHTTRFAQLIEIDKDSLVADTPGFSSLTLEILEDTELKEYFIEFHEYDHDCKFGFKCIHENEPGCMVKDAVSKNEISLERYESYIQLLGEIKESKKRRY</sequence>
<dbReference type="EC" id="3.6.1.-" evidence="10"/>
<keyword evidence="7 10" id="KW-0862">Zinc</keyword>
<dbReference type="Proteomes" id="UP001314903">
    <property type="component" value="Unassembled WGS sequence"/>
</dbReference>
<evidence type="ECO:0000313" key="13">
    <source>
        <dbReference type="EMBL" id="MBP2026627.1"/>
    </source>
</evidence>
<keyword evidence="1 10" id="KW-0963">Cytoplasm</keyword>
<dbReference type="CDD" id="cd04466">
    <property type="entry name" value="S1_YloQ_GTPase"/>
    <property type="match status" value="1"/>
</dbReference>
<feature type="binding site" evidence="10">
    <location>
        <position position="249"/>
    </location>
    <ligand>
        <name>Zn(2+)</name>
        <dbReference type="ChEBI" id="CHEBI:29105"/>
    </ligand>
</feature>
<dbReference type="InterPro" id="IPR004881">
    <property type="entry name" value="Ribosome_biogen_GTPase_RsgA"/>
</dbReference>
<keyword evidence="5 10" id="KW-0547">Nucleotide-binding</keyword>
<dbReference type="Pfam" id="PF16745">
    <property type="entry name" value="RsgA_N"/>
    <property type="match status" value="1"/>
</dbReference>
<feature type="binding site" evidence="10">
    <location>
        <position position="257"/>
    </location>
    <ligand>
        <name>Zn(2+)</name>
        <dbReference type="ChEBI" id="CHEBI:29105"/>
    </ligand>
</feature>
<evidence type="ECO:0000256" key="9">
    <source>
        <dbReference type="ARBA" id="ARBA00023134"/>
    </source>
</evidence>
<comment type="function">
    <text evidence="10">One of several proteins that assist in the late maturation steps of the functional core of the 30S ribosomal subunit. Helps release RbfA from mature subunits. May play a role in the assembly of ribosomal proteins into the subunit. Circularly permuted GTPase that catalyzes slow GTP hydrolysis, GTPase activity is stimulated by the 30S ribosomal subunit.</text>
</comment>
<feature type="binding site" evidence="10">
    <location>
        <position position="263"/>
    </location>
    <ligand>
        <name>Zn(2+)</name>
        <dbReference type="ChEBI" id="CHEBI:29105"/>
    </ligand>
</feature>
<evidence type="ECO:0000256" key="10">
    <source>
        <dbReference type="HAMAP-Rule" id="MF_01820"/>
    </source>
</evidence>
<feature type="binding site" evidence="10">
    <location>
        <position position="255"/>
    </location>
    <ligand>
        <name>Zn(2+)</name>
        <dbReference type="ChEBI" id="CHEBI:29105"/>
    </ligand>
</feature>
<dbReference type="InterPro" id="IPR030378">
    <property type="entry name" value="G_CP_dom"/>
</dbReference>
<keyword evidence="6 10" id="KW-0378">Hydrolase</keyword>
<proteinExistence type="inferred from homology"/>
<dbReference type="InterPro" id="IPR010914">
    <property type="entry name" value="RsgA_GTPase_dom"/>
</dbReference>
<dbReference type="EMBL" id="JAGGLI010000003">
    <property type="protein sequence ID" value="MBP2026627.1"/>
    <property type="molecule type" value="Genomic_DNA"/>
</dbReference>
<evidence type="ECO:0000256" key="7">
    <source>
        <dbReference type="ARBA" id="ARBA00022833"/>
    </source>
</evidence>
<name>A0ABS4KFR5_9FIRM</name>
<dbReference type="InterPro" id="IPR031944">
    <property type="entry name" value="RsgA_N"/>
</dbReference>
<feature type="binding site" evidence="10">
    <location>
        <begin position="116"/>
        <end position="119"/>
    </location>
    <ligand>
        <name>GTP</name>
        <dbReference type="ChEBI" id="CHEBI:37565"/>
    </ligand>
</feature>
<comment type="caution">
    <text evidence="13">The sequence shown here is derived from an EMBL/GenBank/DDBJ whole genome shotgun (WGS) entry which is preliminary data.</text>
</comment>
<comment type="subcellular location">
    <subcellularLocation>
        <location evidence="10">Cytoplasm</location>
    </subcellularLocation>
</comment>
<keyword evidence="14" id="KW-1185">Reference proteome</keyword>
<comment type="similarity">
    <text evidence="10">Belongs to the TRAFAC class YlqF/YawG GTPase family. RsgA subfamily.</text>
</comment>
<dbReference type="SUPFAM" id="SSF52540">
    <property type="entry name" value="P-loop containing nucleoside triphosphate hydrolases"/>
    <property type="match status" value="1"/>
</dbReference>
<dbReference type="RefSeq" id="WP_209658863.1">
    <property type="nucleotide sequence ID" value="NZ_JAGGLI010000003.1"/>
</dbReference>
<evidence type="ECO:0000256" key="3">
    <source>
        <dbReference type="ARBA" id="ARBA00022723"/>
    </source>
</evidence>
<evidence type="ECO:0000256" key="6">
    <source>
        <dbReference type="ARBA" id="ARBA00022801"/>
    </source>
</evidence>
<gene>
    <name evidence="10" type="primary">rsgA</name>
    <name evidence="13" type="ORF">J2Z35_000416</name>
</gene>
<dbReference type="InterPro" id="IPR027417">
    <property type="entry name" value="P-loop_NTPase"/>
</dbReference>
<organism evidence="13 14">
    <name type="scientific">Acetoanaerobium pronyense</name>
    <dbReference type="NCBI Taxonomy" id="1482736"/>
    <lineage>
        <taxon>Bacteria</taxon>
        <taxon>Bacillati</taxon>
        <taxon>Bacillota</taxon>
        <taxon>Clostridia</taxon>
        <taxon>Peptostreptococcales</taxon>
        <taxon>Filifactoraceae</taxon>
        <taxon>Acetoanaerobium</taxon>
    </lineage>
</organism>
<dbReference type="Pfam" id="PF03193">
    <property type="entry name" value="RsgA_GTPase"/>
    <property type="match status" value="1"/>
</dbReference>
<evidence type="ECO:0000256" key="2">
    <source>
        <dbReference type="ARBA" id="ARBA00022517"/>
    </source>
</evidence>
<feature type="domain" description="CP-type G" evidence="12">
    <location>
        <begin position="67"/>
        <end position="225"/>
    </location>
</feature>
<keyword evidence="8 10" id="KW-0694">RNA-binding</keyword>
<dbReference type="NCBIfam" id="TIGR00157">
    <property type="entry name" value="ribosome small subunit-dependent GTPase A"/>
    <property type="match status" value="1"/>
</dbReference>
<comment type="cofactor">
    <cofactor evidence="10">
        <name>Zn(2+)</name>
        <dbReference type="ChEBI" id="CHEBI:29105"/>
    </cofactor>
    <text evidence="10">Binds 1 zinc ion per subunit.</text>
</comment>
<keyword evidence="2 10" id="KW-0690">Ribosome biogenesis</keyword>
<evidence type="ECO:0000256" key="8">
    <source>
        <dbReference type="ARBA" id="ARBA00022884"/>
    </source>
</evidence>
<evidence type="ECO:0000256" key="1">
    <source>
        <dbReference type="ARBA" id="ARBA00022490"/>
    </source>
</evidence>
<dbReference type="HAMAP" id="MF_01820">
    <property type="entry name" value="GTPase_RsgA"/>
    <property type="match status" value="1"/>
</dbReference>
<reference evidence="13 14" key="1">
    <citation type="submission" date="2021-03" db="EMBL/GenBank/DDBJ databases">
        <title>Genomic Encyclopedia of Type Strains, Phase IV (KMG-IV): sequencing the most valuable type-strain genomes for metagenomic binning, comparative biology and taxonomic classification.</title>
        <authorList>
            <person name="Goeker M."/>
        </authorList>
    </citation>
    <scope>NUCLEOTIDE SEQUENCE [LARGE SCALE GENOMIC DNA]</scope>
    <source>
        <strain evidence="13 14">DSM 27512</strain>
    </source>
</reference>